<dbReference type="PANTHER" id="PTHR34405">
    <property type="entry name" value="CRISPR-ASSOCIATED ENDORIBONUCLEASE CAS2"/>
    <property type="match status" value="1"/>
</dbReference>
<dbReference type="GO" id="GO:0004521">
    <property type="term" value="F:RNA endonuclease activity"/>
    <property type="evidence" value="ECO:0007669"/>
    <property type="project" value="InterPro"/>
</dbReference>
<reference evidence="10" key="1">
    <citation type="submission" date="2020-04" db="EMBL/GenBank/DDBJ databases">
        <title>Deep metagenomics examines the oral microbiome during advanced dental caries in children, revealing novel taxa and co-occurrences with host molecules.</title>
        <authorList>
            <person name="Baker J.L."/>
            <person name="Morton J.T."/>
            <person name="Dinis M."/>
            <person name="Alvarez R."/>
            <person name="Tran N.C."/>
            <person name="Knight R."/>
            <person name="Edlund A."/>
        </authorList>
    </citation>
    <scope>NUCLEOTIDE SEQUENCE</scope>
    <source>
        <strain evidence="10">JCVI_32_bin.14</strain>
    </source>
</reference>
<keyword evidence="8 9" id="KW-0051">Antiviral defense</keyword>
<protein>
    <recommendedName>
        <fullName evidence="9">CRISPR-associated endoribonuclease Cas2</fullName>
        <ecNumber evidence="9">3.1.-.-</ecNumber>
    </recommendedName>
</protein>
<keyword evidence="6 9" id="KW-0378">Hydrolase</keyword>
<sequence>MEEIEIRVRPTDDNRYIVLIIYDITDNKRRLSMVRCLEQFAVRVQKSAFEGFLTPKQYECISELASRIINAEEDSLRIYILYDYTRVRSWGIGDIKEDDVIIY</sequence>
<dbReference type="GO" id="GO:0016787">
    <property type="term" value="F:hydrolase activity"/>
    <property type="evidence" value="ECO:0007669"/>
    <property type="project" value="UniProtKB-KW"/>
</dbReference>
<evidence type="ECO:0000256" key="5">
    <source>
        <dbReference type="ARBA" id="ARBA00022759"/>
    </source>
</evidence>
<dbReference type="Gene3D" id="3.30.70.240">
    <property type="match status" value="1"/>
</dbReference>
<dbReference type="PANTHER" id="PTHR34405:SF3">
    <property type="entry name" value="CRISPR-ASSOCIATED ENDORIBONUCLEASE CAS2 3"/>
    <property type="match status" value="1"/>
</dbReference>
<keyword evidence="5 9" id="KW-0255">Endonuclease</keyword>
<evidence type="ECO:0000256" key="2">
    <source>
        <dbReference type="ARBA" id="ARBA00009959"/>
    </source>
</evidence>
<accession>A0A930B9F6</accession>
<comment type="cofactor">
    <cofactor evidence="1 9">
        <name>Mg(2+)</name>
        <dbReference type="ChEBI" id="CHEBI:18420"/>
    </cofactor>
</comment>
<evidence type="ECO:0000256" key="1">
    <source>
        <dbReference type="ARBA" id="ARBA00001946"/>
    </source>
</evidence>
<dbReference type="AlphaFoldDB" id="A0A930B9F6"/>
<evidence type="ECO:0000256" key="3">
    <source>
        <dbReference type="ARBA" id="ARBA00022722"/>
    </source>
</evidence>
<dbReference type="GO" id="GO:0051607">
    <property type="term" value="P:defense response to virus"/>
    <property type="evidence" value="ECO:0007669"/>
    <property type="project" value="UniProtKB-UniRule"/>
</dbReference>
<keyword evidence="7 9" id="KW-0460">Magnesium</keyword>
<comment type="subunit">
    <text evidence="9">Homodimer, forms a heterotetramer with a Cas1 homodimer.</text>
</comment>
<dbReference type="NCBIfam" id="TIGR01573">
    <property type="entry name" value="cas2"/>
    <property type="match status" value="1"/>
</dbReference>
<dbReference type="Pfam" id="PF09827">
    <property type="entry name" value="CRISPR_Cas2"/>
    <property type="match status" value="1"/>
</dbReference>
<dbReference type="HAMAP" id="MF_01471">
    <property type="entry name" value="Cas2"/>
    <property type="match status" value="1"/>
</dbReference>
<evidence type="ECO:0000256" key="8">
    <source>
        <dbReference type="ARBA" id="ARBA00023118"/>
    </source>
</evidence>
<keyword evidence="4 9" id="KW-0479">Metal-binding</keyword>
<keyword evidence="3 9" id="KW-0540">Nuclease</keyword>
<gene>
    <name evidence="9 10" type="primary">cas2</name>
    <name evidence="10" type="ORF">HXL70_07995</name>
</gene>
<evidence type="ECO:0000256" key="7">
    <source>
        <dbReference type="ARBA" id="ARBA00022842"/>
    </source>
</evidence>
<comment type="function">
    <text evidence="9">CRISPR (clustered regularly interspaced short palindromic repeat), is an adaptive immune system that provides protection against mobile genetic elements (viruses, transposable elements and conjugative plasmids). CRISPR clusters contain sequences complementary to antecedent mobile elements and target invading nucleic acids. CRISPR clusters are transcribed and processed into CRISPR RNA (crRNA). Functions as a ssRNA-specific endoribonuclease. Involved in the integration of spacer DNA into the CRISPR cassette.</text>
</comment>
<evidence type="ECO:0000256" key="6">
    <source>
        <dbReference type="ARBA" id="ARBA00022801"/>
    </source>
</evidence>
<dbReference type="SUPFAM" id="SSF143430">
    <property type="entry name" value="TTP0101/SSO1404-like"/>
    <property type="match status" value="1"/>
</dbReference>
<evidence type="ECO:0000256" key="4">
    <source>
        <dbReference type="ARBA" id="ARBA00022723"/>
    </source>
</evidence>
<dbReference type="EMBL" id="JABZMK010000074">
    <property type="protein sequence ID" value="MBF1129965.1"/>
    <property type="molecule type" value="Genomic_DNA"/>
</dbReference>
<dbReference type="RefSeq" id="WP_276640676.1">
    <property type="nucleotide sequence ID" value="NZ_DBEZZS010000141.1"/>
</dbReference>
<dbReference type="CDD" id="cd09725">
    <property type="entry name" value="Cas2_I_II_III"/>
    <property type="match status" value="1"/>
</dbReference>
<evidence type="ECO:0000256" key="9">
    <source>
        <dbReference type="HAMAP-Rule" id="MF_01471"/>
    </source>
</evidence>
<feature type="binding site" evidence="9">
    <location>
        <position position="23"/>
    </location>
    <ligand>
        <name>Mg(2+)</name>
        <dbReference type="ChEBI" id="CHEBI:18420"/>
        <note>catalytic</note>
    </ligand>
</feature>
<dbReference type="InterPro" id="IPR021127">
    <property type="entry name" value="CRISPR_associated_Cas2"/>
</dbReference>
<comment type="similarity">
    <text evidence="2 9">Belongs to the CRISPR-associated endoribonuclease Cas2 protein family.</text>
</comment>
<name>A0A930B9F6_9FIRM</name>
<comment type="caution">
    <text evidence="10">The sequence shown here is derived from an EMBL/GenBank/DDBJ whole genome shotgun (WGS) entry which is preliminary data.</text>
</comment>
<evidence type="ECO:0000313" key="11">
    <source>
        <dbReference type="Proteomes" id="UP000757890"/>
    </source>
</evidence>
<organism evidence="10 11">
    <name type="scientific">Dialister invisus</name>
    <dbReference type="NCBI Taxonomy" id="218538"/>
    <lineage>
        <taxon>Bacteria</taxon>
        <taxon>Bacillati</taxon>
        <taxon>Bacillota</taxon>
        <taxon>Negativicutes</taxon>
        <taxon>Veillonellales</taxon>
        <taxon>Veillonellaceae</taxon>
        <taxon>Dialister</taxon>
    </lineage>
</organism>
<dbReference type="GO" id="GO:0046872">
    <property type="term" value="F:metal ion binding"/>
    <property type="evidence" value="ECO:0007669"/>
    <property type="project" value="UniProtKB-UniRule"/>
</dbReference>
<dbReference type="GO" id="GO:0043571">
    <property type="term" value="P:maintenance of CRISPR repeat elements"/>
    <property type="evidence" value="ECO:0007669"/>
    <property type="project" value="UniProtKB-UniRule"/>
</dbReference>
<proteinExistence type="inferred from homology"/>
<evidence type="ECO:0000313" key="10">
    <source>
        <dbReference type="EMBL" id="MBF1129965.1"/>
    </source>
</evidence>
<dbReference type="EC" id="3.1.-.-" evidence="9"/>
<dbReference type="InterPro" id="IPR019199">
    <property type="entry name" value="Virulence_VapD/CRISPR_Cas2"/>
</dbReference>
<dbReference type="Proteomes" id="UP000757890">
    <property type="component" value="Unassembled WGS sequence"/>
</dbReference>